<protein>
    <recommendedName>
        <fullName evidence="5">DUF1571 domain-containing protein</fullName>
    </recommendedName>
</protein>
<dbReference type="AlphaFoldDB" id="A0A9J7BRG2"/>
<evidence type="ECO:0000256" key="1">
    <source>
        <dbReference type="SAM" id="MobiDB-lite"/>
    </source>
</evidence>
<dbReference type="Proteomes" id="UP001059380">
    <property type="component" value="Chromosome"/>
</dbReference>
<feature type="chain" id="PRO_5039893084" description="DUF1571 domain-containing protein" evidence="2">
    <location>
        <begin position="24"/>
        <end position="290"/>
    </location>
</feature>
<gene>
    <name evidence="3" type="ORF">MOP44_05670</name>
</gene>
<organism evidence="3 4">
    <name type="scientific">Occallatibacter riparius</name>
    <dbReference type="NCBI Taxonomy" id="1002689"/>
    <lineage>
        <taxon>Bacteria</taxon>
        <taxon>Pseudomonadati</taxon>
        <taxon>Acidobacteriota</taxon>
        <taxon>Terriglobia</taxon>
        <taxon>Terriglobales</taxon>
        <taxon>Acidobacteriaceae</taxon>
        <taxon>Occallatibacter</taxon>
    </lineage>
</organism>
<evidence type="ECO:0000313" key="4">
    <source>
        <dbReference type="Proteomes" id="UP001059380"/>
    </source>
</evidence>
<feature type="compositionally biased region" description="Basic and acidic residues" evidence="1">
    <location>
        <begin position="255"/>
        <end position="272"/>
    </location>
</feature>
<evidence type="ECO:0008006" key="5">
    <source>
        <dbReference type="Google" id="ProtNLM"/>
    </source>
</evidence>
<feature type="region of interest" description="Disordered" evidence="1">
    <location>
        <begin position="251"/>
        <end position="290"/>
    </location>
</feature>
<accession>A0A9J7BRG2</accession>
<proteinExistence type="predicted"/>
<sequence>MYKQVLIAAMAVSRLTACFALQAGPPPTTDGPGTAAKVHVLSAAQMSREDAEVIAAHRRDIAEAAEVNGYDLGTGSWIRNQVVCPDAPRHVLMHYLKINQDGSLSQFTAAVPRSRGAENLRVRIVPVLYHGAQAFHMFGSSPSQRQLMDEVVSAQPHAMPLKDNLDWTTLAYCYAGLAGAEPRAKSVTAPEEMTPLLSVSEDGKLREMRFSVVGPEHLVQSWNVEFDKEARVKGIYLSTKPASEAHQVVQALPAPKEKRLKEKPIPEAKPTAEKTIPAVGPANEKPIPPQ</sequence>
<name>A0A9J7BRG2_9BACT</name>
<evidence type="ECO:0000313" key="3">
    <source>
        <dbReference type="EMBL" id="UWZ85427.1"/>
    </source>
</evidence>
<keyword evidence="2" id="KW-0732">Signal</keyword>
<dbReference type="KEGG" id="orp:MOP44_05670"/>
<dbReference type="EMBL" id="CP093313">
    <property type="protein sequence ID" value="UWZ85427.1"/>
    <property type="molecule type" value="Genomic_DNA"/>
</dbReference>
<feature type="signal peptide" evidence="2">
    <location>
        <begin position="1"/>
        <end position="23"/>
    </location>
</feature>
<keyword evidence="4" id="KW-1185">Reference proteome</keyword>
<dbReference type="RefSeq" id="WP_260794957.1">
    <property type="nucleotide sequence ID" value="NZ_CP093313.1"/>
</dbReference>
<evidence type="ECO:0000256" key="2">
    <source>
        <dbReference type="SAM" id="SignalP"/>
    </source>
</evidence>
<reference evidence="3" key="1">
    <citation type="submission" date="2021-04" db="EMBL/GenBank/DDBJ databases">
        <title>Phylogenetic analysis of Acidobacteriaceae.</title>
        <authorList>
            <person name="Qiu L."/>
            <person name="Zhang Q."/>
        </authorList>
    </citation>
    <scope>NUCLEOTIDE SEQUENCE</scope>
    <source>
        <strain evidence="3">DSM 25168</strain>
    </source>
</reference>